<evidence type="ECO:0000259" key="3">
    <source>
        <dbReference type="Pfam" id="PF00294"/>
    </source>
</evidence>
<dbReference type="InterPro" id="IPR011611">
    <property type="entry name" value="PfkB_dom"/>
</dbReference>
<dbReference type="PANTHER" id="PTHR10584:SF166">
    <property type="entry name" value="RIBOKINASE"/>
    <property type="match status" value="1"/>
</dbReference>
<dbReference type="SUPFAM" id="SSF53613">
    <property type="entry name" value="Ribokinase-like"/>
    <property type="match status" value="1"/>
</dbReference>
<keyword evidence="1" id="KW-0808">Transferase</keyword>
<dbReference type="Pfam" id="PF00294">
    <property type="entry name" value="PfkB"/>
    <property type="match status" value="1"/>
</dbReference>
<dbReference type="Proteomes" id="UP000283834">
    <property type="component" value="Unassembled WGS sequence"/>
</dbReference>
<dbReference type="InterPro" id="IPR029056">
    <property type="entry name" value="Ribokinase-like"/>
</dbReference>
<proteinExistence type="predicted"/>
<name>A0A3E4K4Q7_MEDGN</name>
<dbReference type="RefSeq" id="WP_117636611.1">
    <property type="nucleotide sequence ID" value="NZ_AP031447.1"/>
</dbReference>
<dbReference type="GO" id="GO:0016301">
    <property type="term" value="F:kinase activity"/>
    <property type="evidence" value="ECO:0007669"/>
    <property type="project" value="UniProtKB-KW"/>
</dbReference>
<organism evidence="4 5">
    <name type="scientific">Mediterraneibacter gnavus</name>
    <name type="common">Ruminococcus gnavus</name>
    <dbReference type="NCBI Taxonomy" id="33038"/>
    <lineage>
        <taxon>Bacteria</taxon>
        <taxon>Bacillati</taxon>
        <taxon>Bacillota</taxon>
        <taxon>Clostridia</taxon>
        <taxon>Lachnospirales</taxon>
        <taxon>Lachnospiraceae</taxon>
        <taxon>Mediterraneibacter</taxon>
    </lineage>
</organism>
<evidence type="ECO:0000313" key="4">
    <source>
        <dbReference type="EMBL" id="RGT41669.1"/>
    </source>
</evidence>
<evidence type="ECO:0000313" key="5">
    <source>
        <dbReference type="Proteomes" id="UP000283834"/>
    </source>
</evidence>
<accession>A0A3E4K4Q7</accession>
<evidence type="ECO:0000256" key="1">
    <source>
        <dbReference type="ARBA" id="ARBA00022679"/>
    </source>
</evidence>
<reference evidence="4 5" key="1">
    <citation type="submission" date="2018-08" db="EMBL/GenBank/DDBJ databases">
        <title>A genome reference for cultivated species of the human gut microbiota.</title>
        <authorList>
            <person name="Zou Y."/>
            <person name="Xue W."/>
            <person name="Luo G."/>
        </authorList>
    </citation>
    <scope>NUCLEOTIDE SEQUENCE [LARGE SCALE GENOMIC DNA]</scope>
    <source>
        <strain evidence="4 5">AF19-16AC</strain>
    </source>
</reference>
<sequence>MKKQKIISAGHVCLDITPEFNERKQKAIHELFLPGQLISMGKADVSIGGSVSNTGLAMKKMGGNVELLGMVSNDAFGRMILNEMRMYDVADSMIVSEEGETSYSVILTPEGIDRIILHHSGVNEEFCLKHIELKKIKDAVLFHFGYPPLMRKMYKDDGQELYTLLKTVHEMGVATSLDMAMIEENTEAGKQNWEEILKKVIPYVDFFLPSIEELCIMIDRERYHEWLERANGKDCTSVLDLEKDIRPLADKLMNWGAKVLCIKCGAPGLYFRTANQERLQNIGGGIGKKISQTWGEKEYFERSYKAEKVLSGTGAGDTTIAAFLMAVLDGYSWQDTLHLAVGTGALCVGTYDALSGILPLSEVKKKIDQGWEKQ</sequence>
<protein>
    <submittedName>
        <fullName evidence="4">Carbohydrate kinase family protein</fullName>
    </submittedName>
</protein>
<keyword evidence="2 4" id="KW-0418">Kinase</keyword>
<dbReference type="AlphaFoldDB" id="A0A3E4K4Q7"/>
<dbReference type="GO" id="GO:0005829">
    <property type="term" value="C:cytosol"/>
    <property type="evidence" value="ECO:0007669"/>
    <property type="project" value="TreeGrafter"/>
</dbReference>
<dbReference type="PANTHER" id="PTHR10584">
    <property type="entry name" value="SUGAR KINASE"/>
    <property type="match status" value="1"/>
</dbReference>
<gene>
    <name evidence="4" type="ORF">DWX36_00060</name>
</gene>
<dbReference type="EMBL" id="QRWQ01000001">
    <property type="protein sequence ID" value="RGT41669.1"/>
    <property type="molecule type" value="Genomic_DNA"/>
</dbReference>
<feature type="domain" description="Carbohydrate kinase PfkB" evidence="3">
    <location>
        <begin position="28"/>
        <end position="353"/>
    </location>
</feature>
<evidence type="ECO:0000256" key="2">
    <source>
        <dbReference type="ARBA" id="ARBA00022777"/>
    </source>
</evidence>
<dbReference type="Gene3D" id="3.40.1190.20">
    <property type="match status" value="1"/>
</dbReference>
<comment type="caution">
    <text evidence="4">The sequence shown here is derived from an EMBL/GenBank/DDBJ whole genome shotgun (WGS) entry which is preliminary data.</text>
</comment>